<dbReference type="AlphaFoldDB" id="A0AAU8MUV3"/>
<reference evidence="3" key="2">
    <citation type="submission" date="2024-06" db="EMBL/GenBank/DDBJ databases">
        <authorList>
            <person name="Li S."/>
        </authorList>
    </citation>
    <scope>NUCLEOTIDE SEQUENCE</scope>
    <source>
        <strain evidence="3">SR10</strain>
    </source>
</reference>
<evidence type="ECO:0000313" key="4">
    <source>
        <dbReference type="Proteomes" id="UP001387215"/>
    </source>
</evidence>
<organism evidence="3">
    <name type="scientific">Lysobacter firmicutimachus</name>
    <dbReference type="NCBI Taxonomy" id="1792846"/>
    <lineage>
        <taxon>Bacteria</taxon>
        <taxon>Pseudomonadati</taxon>
        <taxon>Pseudomonadota</taxon>
        <taxon>Gammaproteobacteria</taxon>
        <taxon>Lysobacterales</taxon>
        <taxon>Lysobacteraceae</taxon>
        <taxon>Lysobacter</taxon>
    </lineage>
</organism>
<dbReference type="RefSeq" id="WP_064748061.1">
    <property type="nucleotide sequence ID" value="NZ_CP159925.1"/>
</dbReference>
<evidence type="ECO:0000313" key="2">
    <source>
        <dbReference type="EMBL" id="MEI2457405.1"/>
    </source>
</evidence>
<evidence type="ECO:0000256" key="1">
    <source>
        <dbReference type="SAM" id="SignalP"/>
    </source>
</evidence>
<keyword evidence="1" id="KW-0732">Signal</keyword>
<proteinExistence type="predicted"/>
<sequence>MRIVTLLLAAILGWAVPGHAEQTDAAAASAKPKFDFSAQPFDGGNVGKLSWNIQLQRTVPGAAEFHLTKPRGVLLAAGGLTSTVPVLDLPVLGVLKGRYGLAGTITVGMQTRPMSVLIAPSKPDEPCQDAKKNTYANAVIVVIGDVKNPTHLLMGCGEFED</sequence>
<gene>
    <name evidence="3" type="ORF">ABU614_06195</name>
    <name evidence="2" type="ORF">V2J18_22355</name>
</gene>
<feature type="chain" id="PRO_5043683872" evidence="1">
    <location>
        <begin position="21"/>
        <end position="161"/>
    </location>
</feature>
<protein>
    <submittedName>
        <fullName evidence="3">Uncharacterized protein</fullName>
    </submittedName>
</protein>
<name>A0AAU8MUV3_9GAMM</name>
<dbReference type="EMBL" id="CP159925">
    <property type="protein sequence ID" value="XCO76376.1"/>
    <property type="molecule type" value="Genomic_DNA"/>
</dbReference>
<dbReference type="Proteomes" id="UP001387215">
    <property type="component" value="Unassembled WGS sequence"/>
</dbReference>
<dbReference type="EMBL" id="JBANDL010000002">
    <property type="protein sequence ID" value="MEI2457405.1"/>
    <property type="molecule type" value="Genomic_DNA"/>
</dbReference>
<keyword evidence="4" id="KW-1185">Reference proteome</keyword>
<accession>A0AAU8MUV3</accession>
<evidence type="ECO:0000313" key="3">
    <source>
        <dbReference type="EMBL" id="XCO76376.1"/>
    </source>
</evidence>
<feature type="signal peptide" evidence="1">
    <location>
        <begin position="1"/>
        <end position="20"/>
    </location>
</feature>
<reference evidence="2 4" key="1">
    <citation type="submission" date="2024-02" db="EMBL/GenBank/DDBJ databases">
        <title>Lysobacter Genome Sequencing and Mining.</title>
        <authorList>
            <person name="Bierman J."/>
            <person name="Walker M.C."/>
        </authorList>
    </citation>
    <scope>NUCLEOTIDE SEQUENCE [LARGE SCALE GENOMIC DNA]</scope>
    <source>
        <strain evidence="2 4">PB6250</strain>
    </source>
</reference>